<evidence type="ECO:0008006" key="3">
    <source>
        <dbReference type="Google" id="ProtNLM"/>
    </source>
</evidence>
<dbReference type="EMBL" id="LCPC01000003">
    <property type="protein sequence ID" value="KKU89996.1"/>
    <property type="molecule type" value="Genomic_DNA"/>
</dbReference>
<protein>
    <recommendedName>
        <fullName evidence="3">Antitoxin</fullName>
    </recommendedName>
</protein>
<dbReference type="Proteomes" id="UP000034403">
    <property type="component" value="Unassembled WGS sequence"/>
</dbReference>
<comment type="caution">
    <text evidence="1">The sequence shown here is derived from an EMBL/GenBank/DDBJ whole genome shotgun (WGS) entry which is preliminary data.</text>
</comment>
<accession>A0A0G1U7B7</accession>
<proteinExistence type="predicted"/>
<name>A0A0G1U7B7_9BACT</name>
<reference evidence="1 2" key="1">
    <citation type="journal article" date="2015" name="Nature">
        <title>rRNA introns, odd ribosomes, and small enigmatic genomes across a large radiation of phyla.</title>
        <authorList>
            <person name="Brown C.T."/>
            <person name="Hug L.A."/>
            <person name="Thomas B.C."/>
            <person name="Sharon I."/>
            <person name="Castelle C.J."/>
            <person name="Singh A."/>
            <person name="Wilkins M.J."/>
            <person name="Williams K.H."/>
            <person name="Banfield J.F."/>
        </authorList>
    </citation>
    <scope>NUCLEOTIDE SEQUENCE [LARGE SCALE GENOMIC DNA]</scope>
</reference>
<gene>
    <name evidence="1" type="ORF">UY20_C0003G0035</name>
</gene>
<sequence>MDIGELKKMLKKSTAVLILDNGEPSIVVVDYNTYKELLGDEQVSASHSSPSGSSDLSAPAGELELLERINKDILALKEQIEEEEKALED</sequence>
<evidence type="ECO:0000313" key="1">
    <source>
        <dbReference type="EMBL" id="KKU89996.1"/>
    </source>
</evidence>
<organism evidence="1 2">
    <name type="scientific">Candidatus Yanofskybacteria bacterium GW2011_GWA1_48_10</name>
    <dbReference type="NCBI Taxonomy" id="1619022"/>
    <lineage>
        <taxon>Bacteria</taxon>
        <taxon>Candidatus Yanofskyibacteriota</taxon>
    </lineage>
</organism>
<evidence type="ECO:0000313" key="2">
    <source>
        <dbReference type="Proteomes" id="UP000034403"/>
    </source>
</evidence>
<dbReference type="AlphaFoldDB" id="A0A0G1U7B7"/>